<organism evidence="1">
    <name type="scientific">marine sediment metagenome</name>
    <dbReference type="NCBI Taxonomy" id="412755"/>
    <lineage>
        <taxon>unclassified sequences</taxon>
        <taxon>metagenomes</taxon>
        <taxon>ecological metagenomes</taxon>
    </lineage>
</organism>
<dbReference type="EMBL" id="BARU01013243">
    <property type="protein sequence ID" value="GAH34546.1"/>
    <property type="molecule type" value="Genomic_DNA"/>
</dbReference>
<comment type="caution">
    <text evidence="1">The sequence shown here is derived from an EMBL/GenBank/DDBJ whole genome shotgun (WGS) entry which is preliminary data.</text>
</comment>
<evidence type="ECO:0008006" key="2">
    <source>
        <dbReference type="Google" id="ProtNLM"/>
    </source>
</evidence>
<gene>
    <name evidence="1" type="ORF">S03H2_24025</name>
</gene>
<sequence>MTGKFKIGKSSKEEYKKFLKKADEFFEIMQQSLKNEKWNATGLNAIHTGISANDALLTFHFGLRSISPKHDDAVKLLISMMKRDDTEIKAKHLRRL</sequence>
<reference evidence="1" key="1">
    <citation type="journal article" date="2014" name="Front. Microbiol.">
        <title>High frequency of phylogenetically diverse reductive dehalogenase-homologous genes in deep subseafloor sedimentary metagenomes.</title>
        <authorList>
            <person name="Kawai M."/>
            <person name="Futagami T."/>
            <person name="Toyoda A."/>
            <person name="Takaki Y."/>
            <person name="Nishi S."/>
            <person name="Hori S."/>
            <person name="Arai W."/>
            <person name="Tsubouchi T."/>
            <person name="Morono Y."/>
            <person name="Uchiyama I."/>
            <person name="Ito T."/>
            <person name="Fujiyama A."/>
            <person name="Inagaki F."/>
            <person name="Takami H."/>
        </authorList>
    </citation>
    <scope>NUCLEOTIDE SEQUENCE</scope>
    <source>
        <strain evidence="1">Expedition CK06-06</strain>
    </source>
</reference>
<proteinExistence type="predicted"/>
<dbReference type="AlphaFoldDB" id="X1EMH6"/>
<protein>
    <recommendedName>
        <fullName evidence="2">HEPN domain-containing protein</fullName>
    </recommendedName>
</protein>
<feature type="non-terminal residue" evidence="1">
    <location>
        <position position="96"/>
    </location>
</feature>
<evidence type="ECO:0000313" key="1">
    <source>
        <dbReference type="EMBL" id="GAH34546.1"/>
    </source>
</evidence>
<accession>X1EMH6</accession>
<name>X1EMH6_9ZZZZ</name>